<dbReference type="SMART" id="SM00490">
    <property type="entry name" value="HELICc"/>
    <property type="match status" value="1"/>
</dbReference>
<sequence length="398" mass="44268">MPFSKLGLSSPIVKAVAKQGYEKPTSIQEKAIPIVLSGKNLIAAAQTGTGKTASFVLPILEMLSKGETQRKKRIRAVILTPTRELAIQVEQNITKYAKFLNLTSLAMYGGVSYQHQKDRLIEGVDILVATPGRLIDMYGQRAVHFDEVEVLVLDEADRMLDMGFIEDINKIIARLPQDIQNLLFSATLSTPVRALAKSAISEAEEISIAKTDASKANIEQWLVTVDKDRKSALLSHMITEGNWDQALIFIETKHGAAKLVAQLEKRGIQAEAFHSGRSQAIREKILADFKKGRLKYLVATGVAARGIDIDNLSRVVNYDIPFPADDYVHRIGRTGRADASGEAISFLSKDNFKNLCIIEKRLGHLIERRVVEGFEPRKEVPISVLNFVPKKKREQQQD</sequence>
<dbReference type="GO" id="GO:0016787">
    <property type="term" value="F:hydrolase activity"/>
    <property type="evidence" value="ECO:0007669"/>
    <property type="project" value="UniProtKB-KW"/>
</dbReference>
<evidence type="ECO:0000259" key="9">
    <source>
        <dbReference type="PROSITE" id="PS51194"/>
    </source>
</evidence>
<dbReference type="GO" id="GO:0003724">
    <property type="term" value="F:RNA helicase activity"/>
    <property type="evidence" value="ECO:0007669"/>
    <property type="project" value="InterPro"/>
</dbReference>
<evidence type="ECO:0000256" key="6">
    <source>
        <dbReference type="PROSITE-ProRule" id="PRU00552"/>
    </source>
</evidence>
<keyword evidence="2 7" id="KW-0378">Hydrolase</keyword>
<evidence type="ECO:0000259" key="10">
    <source>
        <dbReference type="PROSITE" id="PS51195"/>
    </source>
</evidence>
<feature type="short sequence motif" description="Q motif" evidence="6">
    <location>
        <begin position="1"/>
        <end position="29"/>
    </location>
</feature>
<evidence type="ECO:0000313" key="12">
    <source>
        <dbReference type="Proteomes" id="UP000057389"/>
    </source>
</evidence>
<protein>
    <submittedName>
        <fullName evidence="11">RNA helicase</fullName>
    </submittedName>
</protein>
<dbReference type="PANTHER" id="PTHR47959:SF11">
    <property type="entry name" value="ATP-DEPENDENT RNA HELICASE DEAD BOX FAMILY"/>
    <property type="match status" value="1"/>
</dbReference>
<evidence type="ECO:0000256" key="5">
    <source>
        <dbReference type="ARBA" id="ARBA00038437"/>
    </source>
</evidence>
<keyword evidence="1 7" id="KW-0547">Nucleotide-binding</keyword>
<dbReference type="InterPro" id="IPR014014">
    <property type="entry name" value="RNA_helicase_DEAD_Q_motif"/>
</dbReference>
<keyword evidence="12" id="KW-1185">Reference proteome</keyword>
<dbReference type="PROSITE" id="PS51195">
    <property type="entry name" value="Q_MOTIF"/>
    <property type="match status" value="1"/>
</dbReference>
<dbReference type="SMART" id="SM00487">
    <property type="entry name" value="DEXDc"/>
    <property type="match status" value="1"/>
</dbReference>
<reference evidence="11 12" key="1">
    <citation type="submission" date="2015-11" db="EMBL/GenBank/DDBJ databases">
        <title>Draft WGS of Vibrio toranzoniae.</title>
        <authorList>
            <person name="Lasa A."/>
            <person name="Romalde J.L."/>
        </authorList>
    </citation>
    <scope>NUCLEOTIDE SEQUENCE [LARGE SCALE GENOMIC DNA]</scope>
    <source>
        <strain evidence="11 12">Vb 10.8</strain>
    </source>
</reference>
<dbReference type="RefSeq" id="WP_017058006.1">
    <property type="nucleotide sequence ID" value="NZ_AP025515.1"/>
</dbReference>
<dbReference type="CDD" id="cd00268">
    <property type="entry name" value="DEADc"/>
    <property type="match status" value="1"/>
</dbReference>
<feature type="domain" description="Helicase ATP-binding" evidence="8">
    <location>
        <begin position="32"/>
        <end position="206"/>
    </location>
</feature>
<comment type="caution">
    <text evidence="11">The sequence shown here is derived from an EMBL/GenBank/DDBJ whole genome shotgun (WGS) entry which is preliminary data.</text>
</comment>
<evidence type="ECO:0000256" key="7">
    <source>
        <dbReference type="RuleBase" id="RU000492"/>
    </source>
</evidence>
<gene>
    <name evidence="11" type="ORF">APQ14_16140</name>
</gene>
<dbReference type="EMBL" id="LMXU01000032">
    <property type="protein sequence ID" value="KWT99888.1"/>
    <property type="molecule type" value="Genomic_DNA"/>
</dbReference>
<dbReference type="OrthoDB" id="9805696at2"/>
<dbReference type="Gene3D" id="3.40.50.300">
    <property type="entry name" value="P-loop containing nucleotide triphosphate hydrolases"/>
    <property type="match status" value="2"/>
</dbReference>
<dbReference type="PROSITE" id="PS51192">
    <property type="entry name" value="HELICASE_ATP_BIND_1"/>
    <property type="match status" value="1"/>
</dbReference>
<feature type="domain" description="Helicase C-terminal" evidence="9">
    <location>
        <begin position="217"/>
        <end position="382"/>
    </location>
</feature>
<evidence type="ECO:0000256" key="3">
    <source>
        <dbReference type="ARBA" id="ARBA00022806"/>
    </source>
</evidence>
<evidence type="ECO:0000256" key="4">
    <source>
        <dbReference type="ARBA" id="ARBA00022840"/>
    </source>
</evidence>
<dbReference type="InterPro" id="IPR001650">
    <property type="entry name" value="Helicase_C-like"/>
</dbReference>
<dbReference type="PANTHER" id="PTHR47959">
    <property type="entry name" value="ATP-DEPENDENT RNA HELICASE RHLE-RELATED"/>
    <property type="match status" value="1"/>
</dbReference>
<keyword evidence="4 7" id="KW-0067">ATP-binding</keyword>
<keyword evidence="3 7" id="KW-0347">Helicase</keyword>
<evidence type="ECO:0000256" key="2">
    <source>
        <dbReference type="ARBA" id="ARBA00022801"/>
    </source>
</evidence>
<accession>A0A109D6P1</accession>
<dbReference type="Pfam" id="PF00270">
    <property type="entry name" value="DEAD"/>
    <property type="match status" value="1"/>
</dbReference>
<dbReference type="PROSITE" id="PS51194">
    <property type="entry name" value="HELICASE_CTER"/>
    <property type="match status" value="1"/>
</dbReference>
<evidence type="ECO:0000259" key="8">
    <source>
        <dbReference type="PROSITE" id="PS51192"/>
    </source>
</evidence>
<dbReference type="GO" id="GO:0003676">
    <property type="term" value="F:nucleic acid binding"/>
    <property type="evidence" value="ECO:0007669"/>
    <property type="project" value="InterPro"/>
</dbReference>
<evidence type="ECO:0000313" key="11">
    <source>
        <dbReference type="EMBL" id="KWT99888.1"/>
    </source>
</evidence>
<dbReference type="Pfam" id="PF00271">
    <property type="entry name" value="Helicase_C"/>
    <property type="match status" value="1"/>
</dbReference>
<dbReference type="CDD" id="cd18787">
    <property type="entry name" value="SF2_C_DEAD"/>
    <property type="match status" value="1"/>
</dbReference>
<dbReference type="GO" id="GO:0005524">
    <property type="term" value="F:ATP binding"/>
    <property type="evidence" value="ECO:0007669"/>
    <property type="project" value="UniProtKB-KW"/>
</dbReference>
<dbReference type="InterPro" id="IPR050079">
    <property type="entry name" value="DEAD_box_RNA_helicase"/>
</dbReference>
<dbReference type="InterPro" id="IPR011545">
    <property type="entry name" value="DEAD/DEAH_box_helicase_dom"/>
</dbReference>
<dbReference type="InterPro" id="IPR027417">
    <property type="entry name" value="P-loop_NTPase"/>
</dbReference>
<comment type="similarity">
    <text evidence="5 7">Belongs to the DEAD box helicase family.</text>
</comment>
<proteinExistence type="inferred from homology"/>
<dbReference type="InterPro" id="IPR014001">
    <property type="entry name" value="Helicase_ATP-bd"/>
</dbReference>
<dbReference type="SUPFAM" id="SSF52540">
    <property type="entry name" value="P-loop containing nucleoside triphosphate hydrolases"/>
    <property type="match status" value="1"/>
</dbReference>
<dbReference type="PROSITE" id="PS00039">
    <property type="entry name" value="DEAD_ATP_HELICASE"/>
    <property type="match status" value="1"/>
</dbReference>
<feature type="domain" description="DEAD-box RNA helicase Q" evidence="10">
    <location>
        <begin position="1"/>
        <end position="29"/>
    </location>
</feature>
<evidence type="ECO:0000256" key="1">
    <source>
        <dbReference type="ARBA" id="ARBA00022741"/>
    </source>
</evidence>
<dbReference type="GeneID" id="300180977"/>
<name>A0A109D6P1_9VIBR</name>
<dbReference type="GO" id="GO:0005829">
    <property type="term" value="C:cytosol"/>
    <property type="evidence" value="ECO:0007669"/>
    <property type="project" value="TreeGrafter"/>
</dbReference>
<dbReference type="AlphaFoldDB" id="A0A109D6P1"/>
<dbReference type="Proteomes" id="UP000057389">
    <property type="component" value="Unassembled WGS sequence"/>
</dbReference>
<dbReference type="InterPro" id="IPR044742">
    <property type="entry name" value="DEAD/DEAH_RhlB"/>
</dbReference>
<dbReference type="InterPro" id="IPR000629">
    <property type="entry name" value="RNA-helicase_DEAD-box_CS"/>
</dbReference>
<organism evidence="11 12">
    <name type="scientific">Vibrio toranzoniae</name>
    <dbReference type="NCBI Taxonomy" id="1194427"/>
    <lineage>
        <taxon>Bacteria</taxon>
        <taxon>Pseudomonadati</taxon>
        <taxon>Pseudomonadota</taxon>
        <taxon>Gammaproteobacteria</taxon>
        <taxon>Vibrionales</taxon>
        <taxon>Vibrionaceae</taxon>
        <taxon>Vibrio</taxon>
    </lineage>
</organism>